<dbReference type="Pfam" id="PF00781">
    <property type="entry name" value="DAGK_cat"/>
    <property type="match status" value="1"/>
</dbReference>
<protein>
    <recommendedName>
        <fullName evidence="1">DAGKc domain-containing protein</fullName>
    </recommendedName>
</protein>
<name>A0A1F5SGB7_9BACT</name>
<dbReference type="InterPro" id="IPR017438">
    <property type="entry name" value="ATP-NAD_kinase_N"/>
</dbReference>
<dbReference type="InterPro" id="IPR016064">
    <property type="entry name" value="NAD/diacylglycerol_kinase_sf"/>
</dbReference>
<evidence type="ECO:0000313" key="3">
    <source>
        <dbReference type="Proteomes" id="UP000178367"/>
    </source>
</evidence>
<accession>A0A1F5SGB7</accession>
<organism evidence="2 3">
    <name type="scientific">Candidatus Falkowbacteria bacterium RIFOXYA2_FULL_47_19</name>
    <dbReference type="NCBI Taxonomy" id="1797994"/>
    <lineage>
        <taxon>Bacteria</taxon>
        <taxon>Candidatus Falkowiibacteriota</taxon>
    </lineage>
</organism>
<dbReference type="Gene3D" id="2.60.200.40">
    <property type="match status" value="1"/>
</dbReference>
<gene>
    <name evidence="2" type="ORF">A2227_00835</name>
</gene>
<dbReference type="Proteomes" id="UP000178367">
    <property type="component" value="Unassembled WGS sequence"/>
</dbReference>
<feature type="domain" description="DAGKc" evidence="1">
    <location>
        <begin position="48"/>
        <end position="130"/>
    </location>
</feature>
<dbReference type="AlphaFoldDB" id="A0A1F5SGB7"/>
<dbReference type="SUPFAM" id="SSF111331">
    <property type="entry name" value="NAD kinase/diacylglycerol kinase-like"/>
    <property type="match status" value="1"/>
</dbReference>
<dbReference type="GO" id="GO:0016301">
    <property type="term" value="F:kinase activity"/>
    <property type="evidence" value="ECO:0007669"/>
    <property type="project" value="InterPro"/>
</dbReference>
<comment type="caution">
    <text evidence="2">The sequence shown here is derived from an EMBL/GenBank/DDBJ whole genome shotgun (WGS) entry which is preliminary data.</text>
</comment>
<dbReference type="InterPro" id="IPR001206">
    <property type="entry name" value="Diacylglycerol_kinase_cat_dom"/>
</dbReference>
<evidence type="ECO:0000313" key="2">
    <source>
        <dbReference type="EMBL" id="OGF25735.1"/>
    </source>
</evidence>
<sequence length="259" mass="28740">MHIYIYDSYVNEKRFNSIIARVETRITDLGLNGKIIRLGIMSSLYDSIENELIKGAKTIIAVGNNSLLNQVINSVARLTALNSVNKNIPIGFIPVGNKDNEIADHLGISINEEACDILSARRVQKLDLGLINNYYFLTQATITTEGTTIEIDKNYSIEILEKGEVGVVNLPINVDLPDNIKSNAKDGVLELYIKTKNTKKFLPISTGKPNQSVFSFKKLKITNPKHSVLIDNSIKITTPVNITIANEKINLIVGKNRSF</sequence>
<evidence type="ECO:0000259" key="1">
    <source>
        <dbReference type="Pfam" id="PF00781"/>
    </source>
</evidence>
<dbReference type="Gene3D" id="3.40.50.10330">
    <property type="entry name" value="Probable inorganic polyphosphate/atp-NAD kinase, domain 1"/>
    <property type="match status" value="1"/>
</dbReference>
<dbReference type="STRING" id="1797994.A2227_00835"/>
<reference evidence="2 3" key="1">
    <citation type="journal article" date="2016" name="Nat. Commun.">
        <title>Thousands of microbial genomes shed light on interconnected biogeochemical processes in an aquifer system.</title>
        <authorList>
            <person name="Anantharaman K."/>
            <person name="Brown C.T."/>
            <person name="Hug L.A."/>
            <person name="Sharon I."/>
            <person name="Castelle C.J."/>
            <person name="Probst A.J."/>
            <person name="Thomas B.C."/>
            <person name="Singh A."/>
            <person name="Wilkins M.J."/>
            <person name="Karaoz U."/>
            <person name="Brodie E.L."/>
            <person name="Williams K.H."/>
            <person name="Hubbard S.S."/>
            <person name="Banfield J.F."/>
        </authorList>
    </citation>
    <scope>NUCLEOTIDE SEQUENCE [LARGE SCALE GENOMIC DNA]</scope>
</reference>
<proteinExistence type="predicted"/>
<dbReference type="EMBL" id="MFGB01000020">
    <property type="protein sequence ID" value="OGF25735.1"/>
    <property type="molecule type" value="Genomic_DNA"/>
</dbReference>